<dbReference type="PANTHER" id="PTHR22854">
    <property type="entry name" value="TRYPTOPHAN BIOSYNTHESIS PROTEIN"/>
    <property type="match status" value="1"/>
</dbReference>
<sequence>MILDQLVAATKKRIARQQQQVPLATLQAQVAQLVPRTTFSFETQLAQPGLAVIGELKKASPSKGLIAADFPYQQIACEYEQAGIAAISVLTEPDYFQGNDQFLPAVAATVKLPLLRKDFTVAAYMIYQARLLGASAILLIVAVLTDEQLHDYLALADQLGLSALVEAHDAQEVRRALAAGARIVGVNNRNLKDFSVDLQNSIQLRQQVPVDVLFVAESGIKTAADIARLKAAGVDAVLIGETLMRAPDKAAQLQDLGVNE</sequence>
<evidence type="ECO:0000256" key="2">
    <source>
        <dbReference type="ARBA" id="ARBA00004696"/>
    </source>
</evidence>
<dbReference type="EMBL" id="JBHTIO010000033">
    <property type="protein sequence ID" value="MFD0897432.1"/>
    <property type="molecule type" value="Genomic_DNA"/>
</dbReference>
<dbReference type="GO" id="GO:0004425">
    <property type="term" value="F:indole-3-glycerol-phosphate synthase activity"/>
    <property type="evidence" value="ECO:0007669"/>
    <property type="project" value="UniProtKB-EC"/>
</dbReference>
<organism evidence="10 11">
    <name type="scientific">Loigolactobacillus binensis</name>
    <dbReference type="NCBI Taxonomy" id="2559922"/>
    <lineage>
        <taxon>Bacteria</taxon>
        <taxon>Bacillati</taxon>
        <taxon>Bacillota</taxon>
        <taxon>Bacilli</taxon>
        <taxon>Lactobacillales</taxon>
        <taxon>Lactobacillaceae</taxon>
        <taxon>Loigolactobacillus</taxon>
    </lineage>
</organism>
<dbReference type="InterPro" id="IPR013785">
    <property type="entry name" value="Aldolase_TIM"/>
</dbReference>
<comment type="pathway">
    <text evidence="2 8">Amino-acid biosynthesis; L-tryptophan biosynthesis; L-tryptophan from chorismate: step 4/5.</text>
</comment>
<protein>
    <recommendedName>
        <fullName evidence="8">Indole-3-glycerol phosphate synthase</fullName>
        <shortName evidence="8">IGPS</shortName>
        <ecNumber evidence="8">4.1.1.48</ecNumber>
    </recommendedName>
</protein>
<dbReference type="PANTHER" id="PTHR22854:SF2">
    <property type="entry name" value="INDOLE-3-GLYCEROL-PHOSPHATE SYNTHASE"/>
    <property type="match status" value="1"/>
</dbReference>
<reference evidence="11" key="1">
    <citation type="journal article" date="2019" name="Int. J. Syst. Evol. Microbiol.">
        <title>The Global Catalogue of Microorganisms (GCM) 10K type strain sequencing project: providing services to taxonomists for standard genome sequencing and annotation.</title>
        <authorList>
            <consortium name="The Broad Institute Genomics Platform"/>
            <consortium name="The Broad Institute Genome Sequencing Center for Infectious Disease"/>
            <person name="Wu L."/>
            <person name="Ma J."/>
        </authorList>
    </citation>
    <scope>NUCLEOTIDE SEQUENCE [LARGE SCALE GENOMIC DNA]</scope>
    <source>
        <strain evidence="11">CCM 8925</strain>
    </source>
</reference>
<keyword evidence="5 8" id="KW-0822">Tryptophan biosynthesis</keyword>
<dbReference type="InterPro" id="IPR001468">
    <property type="entry name" value="Indole-3-GlycerolPSynthase_CS"/>
</dbReference>
<comment type="similarity">
    <text evidence="8">Belongs to the TrpC family.</text>
</comment>
<evidence type="ECO:0000313" key="10">
    <source>
        <dbReference type="EMBL" id="MFD0897432.1"/>
    </source>
</evidence>
<evidence type="ECO:0000256" key="7">
    <source>
        <dbReference type="ARBA" id="ARBA00023239"/>
    </source>
</evidence>
<dbReference type="PROSITE" id="PS00614">
    <property type="entry name" value="IGPS"/>
    <property type="match status" value="1"/>
</dbReference>
<dbReference type="HAMAP" id="MF_00134_B">
    <property type="entry name" value="IGPS_B"/>
    <property type="match status" value="1"/>
</dbReference>
<gene>
    <name evidence="8 10" type="primary">trpC</name>
    <name evidence="10" type="ORF">ACFQZ7_06730</name>
</gene>
<name>A0ABW3EB68_9LACO</name>
<proteinExistence type="inferred from homology"/>
<dbReference type="Pfam" id="PF00218">
    <property type="entry name" value="IGPS"/>
    <property type="match status" value="1"/>
</dbReference>
<evidence type="ECO:0000259" key="9">
    <source>
        <dbReference type="Pfam" id="PF00218"/>
    </source>
</evidence>
<dbReference type="EC" id="4.1.1.48" evidence="8"/>
<keyword evidence="4 8" id="KW-0210">Decarboxylase</keyword>
<keyword evidence="7 8" id="KW-0456">Lyase</keyword>
<dbReference type="RefSeq" id="WP_137637976.1">
    <property type="nucleotide sequence ID" value="NZ_BJDN01000015.1"/>
</dbReference>
<dbReference type="InterPro" id="IPR045186">
    <property type="entry name" value="Indole-3-glycerol_P_synth"/>
</dbReference>
<feature type="domain" description="Indole-3-glycerol phosphate synthase" evidence="9">
    <location>
        <begin position="3"/>
        <end position="256"/>
    </location>
</feature>
<comment type="caution">
    <text evidence="10">The sequence shown here is derived from an EMBL/GenBank/DDBJ whole genome shotgun (WGS) entry which is preliminary data.</text>
</comment>
<evidence type="ECO:0000256" key="3">
    <source>
        <dbReference type="ARBA" id="ARBA00022605"/>
    </source>
</evidence>
<keyword evidence="6 8" id="KW-0057">Aromatic amino acid biosynthesis</keyword>
<evidence type="ECO:0000256" key="5">
    <source>
        <dbReference type="ARBA" id="ARBA00022822"/>
    </source>
</evidence>
<dbReference type="SUPFAM" id="SSF51366">
    <property type="entry name" value="Ribulose-phoshate binding barrel"/>
    <property type="match status" value="1"/>
</dbReference>
<evidence type="ECO:0000256" key="8">
    <source>
        <dbReference type="HAMAP-Rule" id="MF_00134"/>
    </source>
</evidence>
<dbReference type="InterPro" id="IPR011060">
    <property type="entry name" value="RibuloseP-bd_barrel"/>
</dbReference>
<evidence type="ECO:0000256" key="4">
    <source>
        <dbReference type="ARBA" id="ARBA00022793"/>
    </source>
</evidence>
<dbReference type="InterPro" id="IPR013798">
    <property type="entry name" value="Indole-3-glycerol_P_synth_dom"/>
</dbReference>
<evidence type="ECO:0000313" key="11">
    <source>
        <dbReference type="Proteomes" id="UP001597104"/>
    </source>
</evidence>
<evidence type="ECO:0000256" key="1">
    <source>
        <dbReference type="ARBA" id="ARBA00001633"/>
    </source>
</evidence>
<keyword evidence="3 8" id="KW-0028">Amino-acid biosynthesis</keyword>
<accession>A0ABW3EB68</accession>
<dbReference type="CDD" id="cd00331">
    <property type="entry name" value="IGPS"/>
    <property type="match status" value="1"/>
</dbReference>
<keyword evidence="11" id="KW-1185">Reference proteome</keyword>
<dbReference type="Gene3D" id="3.20.20.70">
    <property type="entry name" value="Aldolase class I"/>
    <property type="match status" value="1"/>
</dbReference>
<evidence type="ECO:0000256" key="6">
    <source>
        <dbReference type="ARBA" id="ARBA00023141"/>
    </source>
</evidence>
<dbReference type="NCBIfam" id="NF001377">
    <property type="entry name" value="PRK00278.2-4"/>
    <property type="match status" value="1"/>
</dbReference>
<comment type="catalytic activity">
    <reaction evidence="1 8">
        <text>1-(2-carboxyphenylamino)-1-deoxy-D-ribulose 5-phosphate + H(+) = (1S,2R)-1-C-(indol-3-yl)glycerol 3-phosphate + CO2 + H2O</text>
        <dbReference type="Rhea" id="RHEA:23476"/>
        <dbReference type="ChEBI" id="CHEBI:15377"/>
        <dbReference type="ChEBI" id="CHEBI:15378"/>
        <dbReference type="ChEBI" id="CHEBI:16526"/>
        <dbReference type="ChEBI" id="CHEBI:58613"/>
        <dbReference type="ChEBI" id="CHEBI:58866"/>
        <dbReference type="EC" id="4.1.1.48"/>
    </reaction>
</comment>
<dbReference type="Proteomes" id="UP001597104">
    <property type="component" value="Unassembled WGS sequence"/>
</dbReference>